<evidence type="ECO:0000313" key="6">
    <source>
        <dbReference type="Proteomes" id="UP001500620"/>
    </source>
</evidence>
<evidence type="ECO:0008006" key="7">
    <source>
        <dbReference type="Google" id="ProtNLM"/>
    </source>
</evidence>
<evidence type="ECO:0000256" key="3">
    <source>
        <dbReference type="ARBA" id="ARBA00023186"/>
    </source>
</evidence>
<accession>A0ABP8CYC6</accession>
<feature type="compositionally biased region" description="Low complexity" evidence="4">
    <location>
        <begin position="326"/>
        <end position="348"/>
    </location>
</feature>
<keyword evidence="1" id="KW-0547">Nucleotide-binding</keyword>
<comment type="caution">
    <text evidence="5">The sequence shown here is derived from an EMBL/GenBank/DDBJ whole genome shotgun (WGS) entry which is preliminary data.</text>
</comment>
<gene>
    <name evidence="5" type="ORF">GCM10022255_010000</name>
</gene>
<dbReference type="Gene3D" id="3.30.420.40">
    <property type="match status" value="2"/>
</dbReference>
<dbReference type="Gene3D" id="3.90.640.10">
    <property type="entry name" value="Actin, Chain A, domain 4"/>
    <property type="match status" value="1"/>
</dbReference>
<dbReference type="InterPro" id="IPR043129">
    <property type="entry name" value="ATPase_NBD"/>
</dbReference>
<organism evidence="5 6">
    <name type="scientific">Dactylosporangium darangshiense</name>
    <dbReference type="NCBI Taxonomy" id="579108"/>
    <lineage>
        <taxon>Bacteria</taxon>
        <taxon>Bacillati</taxon>
        <taxon>Actinomycetota</taxon>
        <taxon>Actinomycetes</taxon>
        <taxon>Micromonosporales</taxon>
        <taxon>Micromonosporaceae</taxon>
        <taxon>Dactylosporangium</taxon>
    </lineage>
</organism>
<reference evidence="6" key="1">
    <citation type="journal article" date="2019" name="Int. J. Syst. Evol. Microbiol.">
        <title>The Global Catalogue of Microorganisms (GCM) 10K type strain sequencing project: providing services to taxonomists for standard genome sequencing and annotation.</title>
        <authorList>
            <consortium name="The Broad Institute Genomics Platform"/>
            <consortium name="The Broad Institute Genome Sequencing Center for Infectious Disease"/>
            <person name="Wu L."/>
            <person name="Ma J."/>
        </authorList>
    </citation>
    <scope>NUCLEOTIDE SEQUENCE [LARGE SCALE GENOMIC DNA]</scope>
    <source>
        <strain evidence="6">JCM 17441</strain>
    </source>
</reference>
<name>A0ABP8CYC6_9ACTN</name>
<dbReference type="EMBL" id="BAABAT010000002">
    <property type="protein sequence ID" value="GAA4244933.1"/>
    <property type="molecule type" value="Genomic_DNA"/>
</dbReference>
<dbReference type="PANTHER" id="PTHR19375">
    <property type="entry name" value="HEAT SHOCK PROTEIN 70KDA"/>
    <property type="match status" value="1"/>
</dbReference>
<protein>
    <recommendedName>
        <fullName evidence="7">Hsp70 protein</fullName>
    </recommendedName>
</protein>
<dbReference type="Pfam" id="PF00012">
    <property type="entry name" value="HSP70"/>
    <property type="match status" value="1"/>
</dbReference>
<keyword evidence="2" id="KW-0067">ATP-binding</keyword>
<evidence type="ECO:0000256" key="2">
    <source>
        <dbReference type="ARBA" id="ARBA00022840"/>
    </source>
</evidence>
<keyword evidence="3" id="KW-0143">Chaperone</keyword>
<keyword evidence="6" id="KW-1185">Reference proteome</keyword>
<evidence type="ECO:0000313" key="5">
    <source>
        <dbReference type="EMBL" id="GAA4244933.1"/>
    </source>
</evidence>
<dbReference type="Proteomes" id="UP001500620">
    <property type="component" value="Unassembled WGS sequence"/>
</dbReference>
<sequence>MPVAEAFGVVIGRVVDEATRATGIAPVEVVVTHPAAWGEERRATVRVAALAAAGTAQVRLVAEPVAAARHLVTVAGDRLPDGGTALVYDLGAGTFDATVVRRAGDAFEVLATQGRPDSGGLDIDAAIVAHLTGAVPDEAGWRRLTSPGTVADRRARQQLWDNVRSAKEALTRASNTMVYIPLLDADVPLGREELDRLARPILEQTVRTARAVLAEAGVEPGTVFLVGAASRMPAVSSTLHRELGVEPITVDQPELAVAEGSLLGAAPPAAAAEIAPPPLVVARPPSPARRRGLTLGAAAVALVLLAGVAAYAGLGGGNGDPGGSPSGLAAGAGSSARPSASASPAKSYPPGVDPCLLGTWRMTNATNFWSINNVERQTQGQAGQLFTFREDGTLVIDDSHTEPEVAIADGVRWEARPSGTTTMRWSANLETKELQEAVISTDAKRKVYRNGKFFTESNTEFLPEPGKYVCTATTLTENSTLGKWSSSATRVS</sequence>
<dbReference type="RefSeq" id="WP_345121699.1">
    <property type="nucleotide sequence ID" value="NZ_BAABAT010000002.1"/>
</dbReference>
<evidence type="ECO:0000256" key="1">
    <source>
        <dbReference type="ARBA" id="ARBA00022741"/>
    </source>
</evidence>
<proteinExistence type="predicted"/>
<evidence type="ECO:0000256" key="4">
    <source>
        <dbReference type="SAM" id="MobiDB-lite"/>
    </source>
</evidence>
<dbReference type="InterPro" id="IPR013126">
    <property type="entry name" value="Hsp_70_fam"/>
</dbReference>
<dbReference type="SUPFAM" id="SSF53067">
    <property type="entry name" value="Actin-like ATPase domain"/>
    <property type="match status" value="2"/>
</dbReference>
<feature type="region of interest" description="Disordered" evidence="4">
    <location>
        <begin position="325"/>
        <end position="348"/>
    </location>
</feature>